<evidence type="ECO:0000256" key="1">
    <source>
        <dbReference type="ARBA" id="ARBA00009865"/>
    </source>
</evidence>
<keyword evidence="6" id="KW-1185">Reference proteome</keyword>
<dbReference type="AlphaFoldDB" id="A0A1G6J9G2"/>
<dbReference type="Gene3D" id="2.115.10.20">
    <property type="entry name" value="Glycosyl hydrolase domain, family 43"/>
    <property type="match status" value="1"/>
</dbReference>
<organism evidence="5 6">
    <name type="scientific">Streptomyces prasinopilosus</name>
    <dbReference type="NCBI Taxonomy" id="67344"/>
    <lineage>
        <taxon>Bacteria</taxon>
        <taxon>Bacillati</taxon>
        <taxon>Actinomycetota</taxon>
        <taxon>Actinomycetes</taxon>
        <taxon>Kitasatosporales</taxon>
        <taxon>Streptomycetaceae</taxon>
        <taxon>Streptomyces</taxon>
    </lineage>
</organism>
<dbReference type="SUPFAM" id="SSF75005">
    <property type="entry name" value="Arabinanase/levansucrase/invertase"/>
    <property type="match status" value="1"/>
</dbReference>
<feature type="chain" id="PRO_5010252408" evidence="4">
    <location>
        <begin position="26"/>
        <end position="107"/>
    </location>
</feature>
<dbReference type="Proteomes" id="UP000182100">
    <property type="component" value="Unassembled WGS sequence"/>
</dbReference>
<keyword evidence="2 5" id="KW-0378">Hydrolase</keyword>
<proteinExistence type="inferred from homology"/>
<dbReference type="GO" id="GO:0005975">
    <property type="term" value="P:carbohydrate metabolic process"/>
    <property type="evidence" value="ECO:0007669"/>
    <property type="project" value="InterPro"/>
</dbReference>
<protein>
    <submittedName>
        <fullName evidence="5">Glycosyl hydrolases family 43</fullName>
    </submittedName>
</protein>
<dbReference type="InterPro" id="IPR023296">
    <property type="entry name" value="Glyco_hydro_beta-prop_sf"/>
</dbReference>
<dbReference type="STRING" id="67344.SAMN05216505_101586"/>
<name>A0A1G6J9G2_9ACTN</name>
<evidence type="ECO:0000313" key="5">
    <source>
        <dbReference type="EMBL" id="SDC15562.1"/>
    </source>
</evidence>
<evidence type="ECO:0000256" key="3">
    <source>
        <dbReference type="ARBA" id="ARBA00023295"/>
    </source>
</evidence>
<accession>A0A1G6J9G2</accession>
<evidence type="ECO:0000256" key="4">
    <source>
        <dbReference type="SAM" id="SignalP"/>
    </source>
</evidence>
<reference evidence="6" key="1">
    <citation type="submission" date="2016-10" db="EMBL/GenBank/DDBJ databases">
        <authorList>
            <person name="Varghese N."/>
            <person name="Submissions S."/>
        </authorList>
    </citation>
    <scope>NUCLEOTIDE SEQUENCE [LARGE SCALE GENOMIC DNA]</scope>
    <source>
        <strain evidence="6">CGMCC 4.3504</strain>
    </source>
</reference>
<keyword evidence="3" id="KW-0326">Glycosidase</keyword>
<dbReference type="Pfam" id="PF04616">
    <property type="entry name" value="Glyco_hydro_43"/>
    <property type="match status" value="1"/>
</dbReference>
<keyword evidence="4" id="KW-0732">Signal</keyword>
<dbReference type="InterPro" id="IPR006710">
    <property type="entry name" value="Glyco_hydro_43"/>
</dbReference>
<dbReference type="GO" id="GO:0004553">
    <property type="term" value="F:hydrolase activity, hydrolyzing O-glycosyl compounds"/>
    <property type="evidence" value="ECO:0007669"/>
    <property type="project" value="InterPro"/>
</dbReference>
<sequence length="107" mass="11310">MARRLLTLSAAPLLALTLGQSSAQAASFGNPVKAQKGADPWIVRHGGDYYLVSTSWTDVITLRRSATLAGLATAAADAADCSTADAADVRQWTWPANACRQWRPAPV</sequence>
<dbReference type="EMBL" id="FMZK01000001">
    <property type="protein sequence ID" value="SDC15562.1"/>
    <property type="molecule type" value="Genomic_DNA"/>
</dbReference>
<gene>
    <name evidence="5" type="ORF">SAMN05216505_101586</name>
</gene>
<evidence type="ECO:0000313" key="6">
    <source>
        <dbReference type="Proteomes" id="UP000182100"/>
    </source>
</evidence>
<comment type="similarity">
    <text evidence="1">Belongs to the glycosyl hydrolase 43 family.</text>
</comment>
<dbReference type="RefSeq" id="WP_074993438.1">
    <property type="nucleotide sequence ID" value="NZ_FMZK01000001.1"/>
</dbReference>
<evidence type="ECO:0000256" key="2">
    <source>
        <dbReference type="ARBA" id="ARBA00022801"/>
    </source>
</evidence>
<feature type="signal peptide" evidence="4">
    <location>
        <begin position="1"/>
        <end position="25"/>
    </location>
</feature>